<dbReference type="NCBIfam" id="TIGR01662">
    <property type="entry name" value="HAD-SF-IIIA"/>
    <property type="match status" value="1"/>
</dbReference>
<dbReference type="GO" id="GO:0046872">
    <property type="term" value="F:metal ion binding"/>
    <property type="evidence" value="ECO:0007669"/>
    <property type="project" value="UniProtKB-KW"/>
</dbReference>
<accession>A0A9X3WF09</accession>
<comment type="caution">
    <text evidence="5">The sequence shown here is derived from an EMBL/GenBank/DDBJ whole genome shotgun (WGS) entry which is preliminary data.</text>
</comment>
<reference evidence="5" key="1">
    <citation type="submission" date="2022-06" db="EMBL/GenBank/DDBJ databases">
        <title>Aquibacillus sp. a new bacterium isolated from soil saline samples.</title>
        <authorList>
            <person name="Galisteo C."/>
            <person name="De La Haba R."/>
            <person name="Sanchez-Porro C."/>
            <person name="Ventosa A."/>
        </authorList>
    </citation>
    <scope>NUCLEOTIDE SEQUENCE</scope>
    <source>
        <strain evidence="5">3ASR75-54</strain>
    </source>
</reference>
<evidence type="ECO:0000256" key="3">
    <source>
        <dbReference type="ARBA" id="ARBA00022801"/>
    </source>
</evidence>
<dbReference type="InterPro" id="IPR006439">
    <property type="entry name" value="HAD-SF_hydro_IA"/>
</dbReference>
<dbReference type="SFLD" id="SFLDG01129">
    <property type="entry name" value="C1.5:_HAD__Beta-PGM__Phosphata"/>
    <property type="match status" value="1"/>
</dbReference>
<keyword evidence="3 5" id="KW-0378">Hydrolase</keyword>
<evidence type="ECO:0000313" key="5">
    <source>
        <dbReference type="EMBL" id="MDC3415846.1"/>
    </source>
</evidence>
<keyword evidence="4" id="KW-0460">Magnesium</keyword>
<dbReference type="SUPFAM" id="SSF56784">
    <property type="entry name" value="HAD-like"/>
    <property type="match status" value="1"/>
</dbReference>
<dbReference type="InterPro" id="IPR023214">
    <property type="entry name" value="HAD_sf"/>
</dbReference>
<evidence type="ECO:0000256" key="2">
    <source>
        <dbReference type="ARBA" id="ARBA00022723"/>
    </source>
</evidence>
<dbReference type="Pfam" id="PF00702">
    <property type="entry name" value="Hydrolase"/>
    <property type="match status" value="1"/>
</dbReference>
<dbReference type="PANTHER" id="PTHR46470:SF2">
    <property type="entry name" value="GLYCERALDEHYDE 3-PHOSPHATE PHOSPHATASE"/>
    <property type="match status" value="1"/>
</dbReference>
<protein>
    <submittedName>
        <fullName evidence="5">HAD family hydrolase</fullName>
    </submittedName>
</protein>
<dbReference type="Gene3D" id="1.20.120.710">
    <property type="entry name" value="Haloacid dehalogenase hydrolase-like domain"/>
    <property type="match status" value="1"/>
</dbReference>
<evidence type="ECO:0000256" key="4">
    <source>
        <dbReference type="ARBA" id="ARBA00022842"/>
    </source>
</evidence>
<dbReference type="InterPro" id="IPR051400">
    <property type="entry name" value="HAD-like_hydrolase"/>
</dbReference>
<dbReference type="NCBIfam" id="TIGR01549">
    <property type="entry name" value="HAD-SF-IA-v1"/>
    <property type="match status" value="1"/>
</dbReference>
<dbReference type="InterPro" id="IPR006549">
    <property type="entry name" value="HAD-SF_hydro_IIIA"/>
</dbReference>
<dbReference type="RefSeq" id="WP_272444822.1">
    <property type="nucleotide sequence ID" value="NZ_JAMQKC010000002.1"/>
</dbReference>
<comment type="cofactor">
    <cofactor evidence="1">
        <name>Mg(2+)</name>
        <dbReference type="ChEBI" id="CHEBI:18420"/>
    </cofactor>
</comment>
<dbReference type="EMBL" id="JAMQKC010000002">
    <property type="protein sequence ID" value="MDC3415846.1"/>
    <property type="molecule type" value="Genomic_DNA"/>
</dbReference>
<keyword evidence="6" id="KW-1185">Reference proteome</keyword>
<name>A0A9X3WF09_9BACI</name>
<dbReference type="NCBIfam" id="TIGR01509">
    <property type="entry name" value="HAD-SF-IA-v3"/>
    <property type="match status" value="1"/>
</dbReference>
<gene>
    <name evidence="5" type="ORF">NC799_02850</name>
</gene>
<organism evidence="5 6">
    <name type="scientific">Aquibacillus salsiterrae</name>
    <dbReference type="NCBI Taxonomy" id="2950439"/>
    <lineage>
        <taxon>Bacteria</taxon>
        <taxon>Bacillati</taxon>
        <taxon>Bacillota</taxon>
        <taxon>Bacilli</taxon>
        <taxon>Bacillales</taxon>
        <taxon>Bacillaceae</taxon>
        <taxon>Aquibacillus</taxon>
    </lineage>
</organism>
<proteinExistence type="predicted"/>
<sequence length="240" mass="27703">MQTIIFDVDDTLYDQALSFHKTFRKLIDESFTYDEIDKIYRASRKYSETLFDQSEAGEITTFEWQIGRIMMACQDFAIPIDEKNAALFHQTYVSEQKNIEMFPEVAQLLDLLSKEGKQLAVLTNGEEKHQSMKIKQLELEKWIPKQNIFISGTYGHAKPKREIFEIVEQQLGLKKAETVYVGDSYEKDVIGAKKAGWKAIWVNHRKHKLPTNATTKPDKEVHDVKQLLSEFGDSGVVSFS</sequence>
<evidence type="ECO:0000313" key="6">
    <source>
        <dbReference type="Proteomes" id="UP001145069"/>
    </source>
</evidence>
<dbReference type="GO" id="GO:0044281">
    <property type="term" value="P:small molecule metabolic process"/>
    <property type="evidence" value="ECO:0007669"/>
    <property type="project" value="UniProtKB-ARBA"/>
</dbReference>
<dbReference type="PRINTS" id="PR00413">
    <property type="entry name" value="HADHALOGNASE"/>
</dbReference>
<dbReference type="Proteomes" id="UP001145069">
    <property type="component" value="Unassembled WGS sequence"/>
</dbReference>
<keyword evidence="2" id="KW-0479">Metal-binding</keyword>
<dbReference type="InterPro" id="IPR036412">
    <property type="entry name" value="HAD-like_sf"/>
</dbReference>
<dbReference type="GO" id="GO:0016791">
    <property type="term" value="F:phosphatase activity"/>
    <property type="evidence" value="ECO:0007669"/>
    <property type="project" value="TreeGrafter"/>
</dbReference>
<dbReference type="Gene3D" id="3.40.50.1000">
    <property type="entry name" value="HAD superfamily/HAD-like"/>
    <property type="match status" value="1"/>
</dbReference>
<dbReference type="SFLD" id="SFLDS00003">
    <property type="entry name" value="Haloacid_Dehalogenase"/>
    <property type="match status" value="1"/>
</dbReference>
<evidence type="ECO:0000256" key="1">
    <source>
        <dbReference type="ARBA" id="ARBA00001946"/>
    </source>
</evidence>
<dbReference type="PANTHER" id="PTHR46470">
    <property type="entry name" value="N-ACYLNEURAMINATE-9-PHOSPHATASE"/>
    <property type="match status" value="1"/>
</dbReference>
<dbReference type="AlphaFoldDB" id="A0A9X3WF09"/>